<dbReference type="Proteomes" id="UP000636800">
    <property type="component" value="Unassembled WGS sequence"/>
</dbReference>
<accession>A0A835U5T4</accession>
<dbReference type="AlphaFoldDB" id="A0A835U5T4"/>
<organism evidence="1 2">
    <name type="scientific">Vanilla planifolia</name>
    <name type="common">Vanilla</name>
    <dbReference type="NCBI Taxonomy" id="51239"/>
    <lineage>
        <taxon>Eukaryota</taxon>
        <taxon>Viridiplantae</taxon>
        <taxon>Streptophyta</taxon>
        <taxon>Embryophyta</taxon>
        <taxon>Tracheophyta</taxon>
        <taxon>Spermatophyta</taxon>
        <taxon>Magnoliopsida</taxon>
        <taxon>Liliopsida</taxon>
        <taxon>Asparagales</taxon>
        <taxon>Orchidaceae</taxon>
        <taxon>Vanilloideae</taxon>
        <taxon>Vanilleae</taxon>
        <taxon>Vanilla</taxon>
    </lineage>
</organism>
<evidence type="ECO:0000313" key="1">
    <source>
        <dbReference type="EMBL" id="KAG0448945.1"/>
    </source>
</evidence>
<keyword evidence="2" id="KW-1185">Reference proteome</keyword>
<reference evidence="1 2" key="1">
    <citation type="journal article" date="2020" name="Nat. Food">
        <title>A phased Vanilla planifolia genome enables genetic improvement of flavour and production.</title>
        <authorList>
            <person name="Hasing T."/>
            <person name="Tang H."/>
            <person name="Brym M."/>
            <person name="Khazi F."/>
            <person name="Huang T."/>
            <person name="Chambers A.H."/>
        </authorList>
    </citation>
    <scope>NUCLEOTIDE SEQUENCE [LARGE SCALE GENOMIC DNA]</scope>
    <source>
        <tissue evidence="1">Leaf</tissue>
    </source>
</reference>
<dbReference type="OrthoDB" id="69496at2759"/>
<proteinExistence type="predicted"/>
<sequence length="49" mass="5628">MRVQSLDNEEVKEHIGKGLHIYDASMQQCLVEANQELAVDWRAQESAQE</sequence>
<gene>
    <name evidence="1" type="ORF">HPP92_027587</name>
</gene>
<comment type="caution">
    <text evidence="1">The sequence shown here is derived from an EMBL/GenBank/DDBJ whole genome shotgun (WGS) entry which is preliminary data.</text>
</comment>
<name>A0A835U5T4_VANPL</name>
<protein>
    <submittedName>
        <fullName evidence="1">Uncharacterized protein</fullName>
    </submittedName>
</protein>
<evidence type="ECO:0000313" key="2">
    <source>
        <dbReference type="Proteomes" id="UP000636800"/>
    </source>
</evidence>
<dbReference type="EMBL" id="JADCNL010000244">
    <property type="protein sequence ID" value="KAG0448945.1"/>
    <property type="molecule type" value="Genomic_DNA"/>
</dbReference>